<name>A0A6M5YMZ3_9BACT</name>
<sequence length="241" mass="26541">MKDLIAKWLPLFFDADDVFEVRGLDVERPGRKMAGFVLSSRIAALASKIAAIAEKASGTYFTPHRLAADVKTRPLHHLTEVVRTGDDVRPKLTADKDVTGRRYLIIDVDPVRPAEHKKDSATDAEKAAALDVTDRVRRYLAGQGWPAPLVVDSGNGYHLYYRLADPLPGGEVPDAGADPFAGLLRALKAKFDTANAEVDPAVFNASRIMKIPGTPARKGTHTTDRPHRTSRVLEIPHDWHR</sequence>
<evidence type="ECO:0000256" key="1">
    <source>
        <dbReference type="SAM" id="MobiDB-lite"/>
    </source>
</evidence>
<organism evidence="2 3">
    <name type="scientific">Frigoriglobus tundricola</name>
    <dbReference type="NCBI Taxonomy" id="2774151"/>
    <lineage>
        <taxon>Bacteria</taxon>
        <taxon>Pseudomonadati</taxon>
        <taxon>Planctomycetota</taxon>
        <taxon>Planctomycetia</taxon>
        <taxon>Gemmatales</taxon>
        <taxon>Gemmataceae</taxon>
        <taxon>Frigoriglobus</taxon>
    </lineage>
</organism>
<evidence type="ECO:0000313" key="2">
    <source>
        <dbReference type="EMBL" id="QJW94730.1"/>
    </source>
</evidence>
<feature type="region of interest" description="Disordered" evidence="1">
    <location>
        <begin position="212"/>
        <end position="241"/>
    </location>
</feature>
<dbReference type="RefSeq" id="WP_171470660.1">
    <property type="nucleotide sequence ID" value="NZ_CP053452.2"/>
</dbReference>
<dbReference type="EMBL" id="CP053452">
    <property type="protein sequence ID" value="QJW94730.1"/>
    <property type="molecule type" value="Genomic_DNA"/>
</dbReference>
<gene>
    <name evidence="2" type="ORF">FTUN_2252</name>
</gene>
<accession>A0A6M5YMZ3</accession>
<evidence type="ECO:0000313" key="3">
    <source>
        <dbReference type="Proteomes" id="UP000503447"/>
    </source>
</evidence>
<protein>
    <submittedName>
        <fullName evidence="2">Uncharacterized protein</fullName>
    </submittedName>
</protein>
<reference evidence="3" key="1">
    <citation type="submission" date="2020-05" db="EMBL/GenBank/DDBJ databases">
        <title>Frigoriglobus tundricola gen. nov., sp. nov., a psychrotolerant cellulolytic planctomycete of the family Gemmataceae with two divergent copies of 16S rRNA gene.</title>
        <authorList>
            <person name="Kulichevskaya I.S."/>
            <person name="Ivanova A.A."/>
            <person name="Naumoff D.G."/>
            <person name="Beletsky A.V."/>
            <person name="Rijpstra W.I.C."/>
            <person name="Sinninghe Damste J.S."/>
            <person name="Mardanov A.V."/>
            <person name="Ravin N.V."/>
            <person name="Dedysh S.N."/>
        </authorList>
    </citation>
    <scope>NUCLEOTIDE SEQUENCE [LARGE SCALE GENOMIC DNA]</scope>
    <source>
        <strain evidence="3">PL17</strain>
    </source>
</reference>
<dbReference type="AlphaFoldDB" id="A0A6M5YMZ3"/>
<keyword evidence="3" id="KW-1185">Reference proteome</keyword>
<proteinExistence type="predicted"/>
<dbReference type="Proteomes" id="UP000503447">
    <property type="component" value="Chromosome"/>
</dbReference>
<dbReference type="KEGG" id="ftj:FTUN_2252"/>